<name>A0A0E9VVV7_ANGAN</name>
<accession>A0A0E9VVV7</accession>
<proteinExistence type="predicted"/>
<dbReference type="EMBL" id="GBXM01027199">
    <property type="protein sequence ID" value="JAH81378.1"/>
    <property type="molecule type" value="Transcribed_RNA"/>
</dbReference>
<protein>
    <submittedName>
        <fullName evidence="1">Uncharacterized protein</fullName>
    </submittedName>
</protein>
<dbReference type="AlphaFoldDB" id="A0A0E9VVV7"/>
<organism evidence="1">
    <name type="scientific">Anguilla anguilla</name>
    <name type="common">European freshwater eel</name>
    <name type="synonym">Muraena anguilla</name>
    <dbReference type="NCBI Taxonomy" id="7936"/>
    <lineage>
        <taxon>Eukaryota</taxon>
        <taxon>Metazoa</taxon>
        <taxon>Chordata</taxon>
        <taxon>Craniata</taxon>
        <taxon>Vertebrata</taxon>
        <taxon>Euteleostomi</taxon>
        <taxon>Actinopterygii</taxon>
        <taxon>Neopterygii</taxon>
        <taxon>Teleostei</taxon>
        <taxon>Anguilliformes</taxon>
        <taxon>Anguillidae</taxon>
        <taxon>Anguilla</taxon>
    </lineage>
</organism>
<sequence length="28" mass="3020">MFVVQRPTMGVSSVSKVQELRSAGGCHQ</sequence>
<reference evidence="1" key="1">
    <citation type="submission" date="2014-11" db="EMBL/GenBank/DDBJ databases">
        <authorList>
            <person name="Amaro Gonzalez C."/>
        </authorList>
    </citation>
    <scope>NUCLEOTIDE SEQUENCE</scope>
</reference>
<evidence type="ECO:0000313" key="1">
    <source>
        <dbReference type="EMBL" id="JAH81378.1"/>
    </source>
</evidence>
<reference evidence="1" key="2">
    <citation type="journal article" date="2015" name="Fish Shellfish Immunol.">
        <title>Early steps in the European eel (Anguilla anguilla)-Vibrio vulnificus interaction in the gills: Role of the RtxA13 toxin.</title>
        <authorList>
            <person name="Callol A."/>
            <person name="Pajuelo D."/>
            <person name="Ebbesson L."/>
            <person name="Teles M."/>
            <person name="MacKenzie S."/>
            <person name="Amaro C."/>
        </authorList>
    </citation>
    <scope>NUCLEOTIDE SEQUENCE</scope>
</reference>